<dbReference type="AlphaFoldDB" id="A0A485AZC2"/>
<protein>
    <submittedName>
        <fullName evidence="2">Outer membrane protein IcsA autotransporter</fullName>
    </submittedName>
</protein>
<reference evidence="2 3" key="1">
    <citation type="submission" date="2019-03" db="EMBL/GenBank/DDBJ databases">
        <authorList>
            <consortium name="Pathogen Informatics"/>
        </authorList>
    </citation>
    <scope>NUCLEOTIDE SEQUENCE [LARGE SCALE GENOMIC DNA]</scope>
    <source>
        <strain evidence="2 3">NCTC12993</strain>
    </source>
</reference>
<dbReference type="Pfam" id="PF03797">
    <property type="entry name" value="Autotransporter"/>
    <property type="match status" value="1"/>
</dbReference>
<dbReference type="Proteomes" id="UP000401081">
    <property type="component" value="Unassembled WGS sequence"/>
</dbReference>
<dbReference type="SUPFAM" id="SSF103515">
    <property type="entry name" value="Autotransporter"/>
    <property type="match status" value="1"/>
</dbReference>
<keyword evidence="3" id="KW-1185">Reference proteome</keyword>
<sequence>MQRKRVPIWIAGFSTTGFNNKVYGDKLATEKYDSDGITASVEGGYSFLMAQRDDGRSAYWIQPKAQLTWMDVQADSLTEANGTRVKSQNDGNLQTRLGVKAFIKGHSAIDDGKEREFQPFVEANWIYNTQSSGVTMNGISNYQAGTRNIGELKAGLKVQLGKNLHLWGNVAQQVGDKGYSDTQGMLGIKYAF</sequence>
<dbReference type="GO" id="GO:0019867">
    <property type="term" value="C:outer membrane"/>
    <property type="evidence" value="ECO:0007669"/>
    <property type="project" value="InterPro"/>
</dbReference>
<proteinExistence type="predicted"/>
<evidence type="ECO:0000259" key="1">
    <source>
        <dbReference type="PROSITE" id="PS51208"/>
    </source>
</evidence>
<dbReference type="EMBL" id="CAADJD010000018">
    <property type="protein sequence ID" value="VFS64598.1"/>
    <property type="molecule type" value="Genomic_DNA"/>
</dbReference>
<dbReference type="InterPro" id="IPR005546">
    <property type="entry name" value="Autotransporte_beta"/>
</dbReference>
<evidence type="ECO:0000313" key="2">
    <source>
        <dbReference type="EMBL" id="VFS64598.1"/>
    </source>
</evidence>
<evidence type="ECO:0000313" key="3">
    <source>
        <dbReference type="Proteomes" id="UP000401081"/>
    </source>
</evidence>
<dbReference type="PANTHER" id="PTHR12338:SF5">
    <property type="entry name" value="ANTIGEN 43-RELATED"/>
    <property type="match status" value="1"/>
</dbReference>
<organism evidence="2 3">
    <name type="scientific">Kluyvera cryocrescens</name>
    <name type="common">Kluyvera citrophila</name>
    <dbReference type="NCBI Taxonomy" id="580"/>
    <lineage>
        <taxon>Bacteria</taxon>
        <taxon>Pseudomonadati</taxon>
        <taxon>Pseudomonadota</taxon>
        <taxon>Gammaproteobacteria</taxon>
        <taxon>Enterobacterales</taxon>
        <taxon>Enterobacteriaceae</taxon>
        <taxon>Kluyvera</taxon>
    </lineage>
</organism>
<dbReference type="InterPro" id="IPR006315">
    <property type="entry name" value="OM_autotransptr_brl_dom"/>
</dbReference>
<dbReference type="PROSITE" id="PS51208">
    <property type="entry name" value="AUTOTRANSPORTER"/>
    <property type="match status" value="1"/>
</dbReference>
<dbReference type="InterPro" id="IPR050909">
    <property type="entry name" value="Bact_Autotransporter_VF"/>
</dbReference>
<gene>
    <name evidence="2" type="primary">icsA_2</name>
    <name evidence="2" type="ORF">NCTC12993_03299</name>
</gene>
<dbReference type="InterPro" id="IPR036709">
    <property type="entry name" value="Autotransporte_beta_dom_sf"/>
</dbReference>
<feature type="domain" description="Autotransporter" evidence="1">
    <location>
        <begin position="1"/>
        <end position="192"/>
    </location>
</feature>
<dbReference type="PANTHER" id="PTHR12338">
    <property type="entry name" value="AUTOTRANSPORTER"/>
    <property type="match status" value="1"/>
</dbReference>
<name>A0A485AZC2_KLUCR</name>
<dbReference type="Gene3D" id="2.40.128.130">
    <property type="entry name" value="Autotransporter beta-domain"/>
    <property type="match status" value="1"/>
</dbReference>
<accession>A0A485AZC2</accession>
<dbReference type="NCBIfam" id="TIGR01414">
    <property type="entry name" value="autotrans_barl"/>
    <property type="match status" value="1"/>
</dbReference>